<reference evidence="2" key="1">
    <citation type="submission" date="2022-09" db="EMBL/GenBank/DDBJ databases">
        <title>Bacterial diversity in gut of crayfish and pufferfish.</title>
        <authorList>
            <person name="Huang Y."/>
        </authorList>
    </citation>
    <scope>NUCLEOTIDE SEQUENCE</scope>
    <source>
        <strain evidence="2">PR12</strain>
    </source>
</reference>
<sequence>MKRILFSNAFAIALLNTLISFNASAQNTEPFISKSQALKNAGLSEDAVNENQKIVLAANANEEKFKSEISDLYAGTWIEHDSEGKAYQVLAVTDEIIVHKRYKEETNLKIVSAKYTLKQLNELKEKIIDKFFTLKDADGDVLIFSLDVDPRRNKIVLSTKSLNIKNIQLLFSVEKYNFDMIVFENQDAPERPSAKPSLPSGSPIVIANRGTPPSSNLFKGGCTSGFNAKLKGTSIGVVVTAGHCEIVDDTEAVYIDSGGFRNPRMGAYIGDFLANTYYRNNIDGVLFGNVNEAFNLIPGHAVGRTVKPVIPITNAMRGSSLCADGKISGRRCGLVESVNTAVNRNGRALRLTIASFCSEPGDSGGPVVYPTDRTASNGNAVGVVSGYIDNNNYGCYHNNSNRVKTTIQTLTPYLAIHPNVEILTN</sequence>
<evidence type="ECO:0000313" key="3">
    <source>
        <dbReference type="Proteomes" id="UP001058290"/>
    </source>
</evidence>
<dbReference type="InterPro" id="IPR018114">
    <property type="entry name" value="TRYPSIN_HIS"/>
</dbReference>
<dbReference type="CDD" id="cd21112">
    <property type="entry name" value="alphaLP-like"/>
    <property type="match status" value="1"/>
</dbReference>
<dbReference type="Gene3D" id="2.40.10.10">
    <property type="entry name" value="Trypsin-like serine proteases"/>
    <property type="match status" value="2"/>
</dbReference>
<proteinExistence type="predicted"/>
<dbReference type="RefSeq" id="WP_260718659.1">
    <property type="nucleotide sequence ID" value="NZ_CP104377.1"/>
</dbReference>
<dbReference type="InterPro" id="IPR009003">
    <property type="entry name" value="Peptidase_S1_PA"/>
</dbReference>
<keyword evidence="1" id="KW-0732">Signal</keyword>
<gene>
    <name evidence="2" type="ORF">N4T19_17665</name>
</gene>
<feature type="signal peptide" evidence="1">
    <location>
        <begin position="1"/>
        <end position="25"/>
    </location>
</feature>
<dbReference type="SUPFAM" id="SSF50494">
    <property type="entry name" value="Trypsin-like serine proteases"/>
    <property type="match status" value="1"/>
</dbReference>
<organism evidence="2 3">
    <name type="scientific">Comamonas squillarum</name>
    <dbReference type="NCBI Taxonomy" id="2977320"/>
    <lineage>
        <taxon>Bacteria</taxon>
        <taxon>Pseudomonadati</taxon>
        <taxon>Pseudomonadota</taxon>
        <taxon>Betaproteobacteria</taxon>
        <taxon>Burkholderiales</taxon>
        <taxon>Comamonadaceae</taxon>
        <taxon>Comamonas</taxon>
    </lineage>
</organism>
<dbReference type="InterPro" id="IPR033116">
    <property type="entry name" value="TRYPSIN_SER"/>
</dbReference>
<dbReference type="InterPro" id="IPR035070">
    <property type="entry name" value="Streptogrisin_prodomain"/>
</dbReference>
<accession>A0ABY5ZVK6</accession>
<feature type="chain" id="PRO_5046132892" evidence="1">
    <location>
        <begin position="26"/>
        <end position="425"/>
    </location>
</feature>
<dbReference type="PROSITE" id="PS00134">
    <property type="entry name" value="TRYPSIN_HIS"/>
    <property type="match status" value="1"/>
</dbReference>
<protein>
    <submittedName>
        <fullName evidence="2">S1 family peptidase</fullName>
    </submittedName>
</protein>
<dbReference type="PROSITE" id="PS00135">
    <property type="entry name" value="TRYPSIN_SER"/>
    <property type="match status" value="1"/>
</dbReference>
<evidence type="ECO:0000313" key="2">
    <source>
        <dbReference type="EMBL" id="UXC17511.1"/>
    </source>
</evidence>
<dbReference type="EMBL" id="CP104377">
    <property type="protein sequence ID" value="UXC17511.1"/>
    <property type="molecule type" value="Genomic_DNA"/>
</dbReference>
<keyword evidence="3" id="KW-1185">Reference proteome</keyword>
<evidence type="ECO:0000256" key="1">
    <source>
        <dbReference type="SAM" id="SignalP"/>
    </source>
</evidence>
<dbReference type="Gene3D" id="3.30.300.50">
    <property type="match status" value="1"/>
</dbReference>
<dbReference type="InterPro" id="IPR043504">
    <property type="entry name" value="Peptidase_S1_PA_chymotrypsin"/>
</dbReference>
<name>A0ABY5ZVK6_9BURK</name>
<dbReference type="Proteomes" id="UP001058290">
    <property type="component" value="Chromosome"/>
</dbReference>